<accession>A0A162WT06</accession>
<dbReference type="InParanoid" id="A0A162WT06"/>
<evidence type="ECO:0000313" key="11">
    <source>
        <dbReference type="Proteomes" id="UP000077315"/>
    </source>
</evidence>
<evidence type="ECO:0000256" key="2">
    <source>
        <dbReference type="ARBA" id="ARBA00010666"/>
    </source>
</evidence>
<dbReference type="RefSeq" id="XP_018288815.1">
    <property type="nucleotide sequence ID" value="XM_018443986.1"/>
</dbReference>
<proteinExistence type="inferred from homology"/>
<feature type="transmembrane region" description="Helical" evidence="8">
    <location>
        <begin position="461"/>
        <end position="481"/>
    </location>
</feature>
<keyword evidence="4 8" id="KW-0812">Transmembrane</keyword>
<dbReference type="GeneID" id="29004891"/>
<dbReference type="PANTHER" id="PTHR13533">
    <property type="entry name" value="N-ACETYLNEURAMINATE 9-O-ACETYLTRANSFERASE"/>
    <property type="match status" value="1"/>
</dbReference>
<dbReference type="PANTHER" id="PTHR13533:SF1">
    <property type="entry name" value="N-ACETYLNEURAMINATE 9-O-ACETYLTRANSFERASE"/>
    <property type="match status" value="1"/>
</dbReference>
<dbReference type="Pfam" id="PF07779">
    <property type="entry name" value="Cas1_AcylT"/>
    <property type="match status" value="1"/>
</dbReference>
<evidence type="ECO:0000256" key="4">
    <source>
        <dbReference type="ARBA" id="ARBA00022692"/>
    </source>
</evidence>
<keyword evidence="7" id="KW-0325">Glycoprotein</keyword>
<name>A0A162WT06_PHYB8</name>
<feature type="transmembrane region" description="Helical" evidence="8">
    <location>
        <begin position="641"/>
        <end position="659"/>
    </location>
</feature>
<feature type="transmembrane region" description="Helical" evidence="8">
    <location>
        <begin position="535"/>
        <end position="556"/>
    </location>
</feature>
<keyword evidence="11" id="KW-1185">Reference proteome</keyword>
<comment type="similarity">
    <text evidence="2">Belongs to the PC-esterase family. CASD1 subfamily.</text>
</comment>
<dbReference type="AlphaFoldDB" id="A0A162WT06"/>
<dbReference type="VEuPathDB" id="FungiDB:PHYBLDRAFT_96884"/>
<dbReference type="GO" id="GO:0016020">
    <property type="term" value="C:membrane"/>
    <property type="evidence" value="ECO:0007669"/>
    <property type="project" value="UniProtKB-SubCell"/>
</dbReference>
<feature type="transmembrane region" description="Helical" evidence="8">
    <location>
        <begin position="351"/>
        <end position="371"/>
    </location>
</feature>
<feature type="transmembrane region" description="Helical" evidence="8">
    <location>
        <begin position="309"/>
        <end position="330"/>
    </location>
</feature>
<feature type="transmembrane region" description="Helical" evidence="8">
    <location>
        <begin position="428"/>
        <end position="449"/>
    </location>
</feature>
<dbReference type="GO" id="GO:0005794">
    <property type="term" value="C:Golgi apparatus"/>
    <property type="evidence" value="ECO:0007669"/>
    <property type="project" value="UniProtKB-ARBA"/>
</dbReference>
<keyword evidence="3" id="KW-0808">Transferase</keyword>
<dbReference type="Proteomes" id="UP000077315">
    <property type="component" value="Unassembled WGS sequence"/>
</dbReference>
<keyword evidence="5 8" id="KW-1133">Transmembrane helix</keyword>
<evidence type="ECO:0000256" key="6">
    <source>
        <dbReference type="ARBA" id="ARBA00023136"/>
    </source>
</evidence>
<evidence type="ECO:0000256" key="8">
    <source>
        <dbReference type="SAM" id="Phobius"/>
    </source>
</evidence>
<keyword evidence="6 8" id="KW-0472">Membrane</keyword>
<feature type="domain" description="Cas1p 10 TM acyl transferase" evidence="9">
    <location>
        <begin position="226"/>
        <end position="671"/>
    </location>
</feature>
<evidence type="ECO:0000256" key="3">
    <source>
        <dbReference type="ARBA" id="ARBA00022679"/>
    </source>
</evidence>
<dbReference type="InterPro" id="IPR012419">
    <property type="entry name" value="Cas1_AcylTrans_dom"/>
</dbReference>
<dbReference type="EMBL" id="KV440987">
    <property type="protein sequence ID" value="OAD70775.1"/>
    <property type="molecule type" value="Genomic_DNA"/>
</dbReference>
<dbReference type="GO" id="GO:0005975">
    <property type="term" value="P:carbohydrate metabolic process"/>
    <property type="evidence" value="ECO:0007669"/>
    <property type="project" value="UniProtKB-ARBA"/>
</dbReference>
<feature type="transmembrane region" description="Helical" evidence="8">
    <location>
        <begin position="576"/>
        <end position="594"/>
    </location>
</feature>
<evidence type="ECO:0000256" key="7">
    <source>
        <dbReference type="ARBA" id="ARBA00023180"/>
    </source>
</evidence>
<feature type="transmembrane region" description="Helical" evidence="8">
    <location>
        <begin position="240"/>
        <end position="260"/>
    </location>
</feature>
<protein>
    <recommendedName>
        <fullName evidence="9">Cas1p 10 TM acyl transferase domain-containing protein</fullName>
    </recommendedName>
</protein>
<evidence type="ECO:0000259" key="9">
    <source>
        <dbReference type="Pfam" id="PF07779"/>
    </source>
</evidence>
<organism evidence="10 11">
    <name type="scientific">Phycomyces blakesleeanus (strain ATCC 8743b / DSM 1359 / FGSC 10004 / NBRC 33097 / NRRL 1555)</name>
    <dbReference type="NCBI Taxonomy" id="763407"/>
    <lineage>
        <taxon>Eukaryota</taxon>
        <taxon>Fungi</taxon>
        <taxon>Fungi incertae sedis</taxon>
        <taxon>Mucoromycota</taxon>
        <taxon>Mucoromycotina</taxon>
        <taxon>Mucoromycetes</taxon>
        <taxon>Mucorales</taxon>
        <taxon>Phycomycetaceae</taxon>
        <taxon>Phycomyces</taxon>
    </lineage>
</organism>
<reference evidence="11" key="1">
    <citation type="submission" date="2015-06" db="EMBL/GenBank/DDBJ databases">
        <title>Expansion of signal transduction pathways in fungi by whole-genome duplication.</title>
        <authorList>
            <consortium name="DOE Joint Genome Institute"/>
            <person name="Corrochano L.M."/>
            <person name="Kuo A."/>
            <person name="Marcet-Houben M."/>
            <person name="Polaino S."/>
            <person name="Salamov A."/>
            <person name="Villalobos J.M."/>
            <person name="Alvarez M.I."/>
            <person name="Avalos J."/>
            <person name="Benito E.P."/>
            <person name="Benoit I."/>
            <person name="Burger G."/>
            <person name="Camino L.P."/>
            <person name="Canovas D."/>
            <person name="Cerda-Olmedo E."/>
            <person name="Cheng J.-F."/>
            <person name="Dominguez A."/>
            <person name="Elias M."/>
            <person name="Eslava A.P."/>
            <person name="Glaser F."/>
            <person name="Grimwood J."/>
            <person name="Gutierrez G."/>
            <person name="Heitman J."/>
            <person name="Henrissat B."/>
            <person name="Iturriaga E.A."/>
            <person name="Lang B.F."/>
            <person name="Lavin J.L."/>
            <person name="Lee S."/>
            <person name="Li W."/>
            <person name="Lindquist E."/>
            <person name="Lopez-Garcia S."/>
            <person name="Luque E.M."/>
            <person name="Marcos A.T."/>
            <person name="Martin J."/>
            <person name="McCluskey K."/>
            <person name="Medina H.R."/>
            <person name="Miralles-Duran A."/>
            <person name="Miyazaki A."/>
            <person name="Munoz-Torres E."/>
            <person name="Oguiza J.A."/>
            <person name="Ohm R."/>
            <person name="Olmedo M."/>
            <person name="Orejas M."/>
            <person name="Ortiz-Castellanos L."/>
            <person name="Pisabarro A.G."/>
            <person name="Rodriguez-Romero J."/>
            <person name="Ruiz-Herrera J."/>
            <person name="Ruiz-Vazquez R."/>
            <person name="Sanz C."/>
            <person name="Schackwitz W."/>
            <person name="Schmutz J."/>
            <person name="Shahriari M."/>
            <person name="Shelest E."/>
            <person name="Silva-Franco F."/>
            <person name="Soanes D."/>
            <person name="Syed K."/>
            <person name="Tagua V.G."/>
            <person name="Talbot N.J."/>
            <person name="Thon M."/>
            <person name="De vries R.P."/>
            <person name="Wiebenga A."/>
            <person name="Yadav J.S."/>
            <person name="Braun E.L."/>
            <person name="Baker S."/>
            <person name="Garre V."/>
            <person name="Horwitz B."/>
            <person name="Torres-Martinez S."/>
            <person name="Idnurm A."/>
            <person name="Herrera-Estrella A."/>
            <person name="Gabaldon T."/>
            <person name="Grigoriev I.V."/>
        </authorList>
    </citation>
    <scope>NUCLEOTIDE SEQUENCE [LARGE SCALE GENOMIC DNA]</scope>
    <source>
        <strain evidence="11">NRRL 1555(-)</strain>
    </source>
</reference>
<evidence type="ECO:0000313" key="10">
    <source>
        <dbReference type="EMBL" id="OAD70775.1"/>
    </source>
</evidence>
<comment type="subcellular location">
    <subcellularLocation>
        <location evidence="1">Membrane</location>
        <topology evidence="1">Multi-pass membrane protein</topology>
    </subcellularLocation>
</comment>
<sequence>MSHEYTPKEISTCLNHSRVLYIGDSIMREQYYSMAKLSRDFKITGSLHIDRHMVFEELGMVYDFWWDPYLNSTRTIELLEGKSKEQKPSLLVMGSGTWHMRRLKKNYFKVWKPTMERVFKAVEKHRIADTVLLSPVETPKYDLLWPPRFKTITAPKISQMNAYLKKREAELKTKVPFKITYVWNEIASTSNNATIDGLHFLQPVTKAQGLLALNFRCNQELPKTFPMDTTCCYTYPSPQWFQTVWFLVPLVWVPFCFLVANYEKRQDQFFVKYLVPSNNVLYALLTMGLGVGYMYLGDRTQLFGKIHKVFQPVVFSGLLLLLLGVGLVTLRKKESGDQGFLNRAQTDEWKGWMQIIILVYHFLGASSVSGIYNPVRVLVAAYLFQTGYGHFFFFYKKGDYSFGRVLSIMVRLNLLTFVLQYLMNTNYLSYYFSPLVSFWFIIIWVTMYVGNKWNKTPSFLLAKMFGMAMLTTLIIHYPGLLEFAFKCLEYTFNIQWNPVEWRFRLALDAWIVYVGMLIAYLNIKITEQKLPSKAYWSTAKNASIVVSCVAMIWYFWFELSRPNKFVYNTYHPYISWIPVLAFTILRNCTLGLRNRSSRFFEFIGKCSLETFIGQFHMWLAADTQGLLLILANPMWAHGLGWWVNLGLSTVLFVFVSYHLSQATGEITQWICS</sequence>
<evidence type="ECO:0000256" key="5">
    <source>
        <dbReference type="ARBA" id="ARBA00022989"/>
    </source>
</evidence>
<dbReference type="GO" id="GO:0016740">
    <property type="term" value="F:transferase activity"/>
    <property type="evidence" value="ECO:0007669"/>
    <property type="project" value="UniProtKB-KW"/>
</dbReference>
<feature type="transmembrane region" description="Helical" evidence="8">
    <location>
        <begin position="280"/>
        <end position="297"/>
    </location>
</feature>
<feature type="transmembrane region" description="Helical" evidence="8">
    <location>
        <begin position="615"/>
        <end position="635"/>
    </location>
</feature>
<feature type="transmembrane region" description="Helical" evidence="8">
    <location>
        <begin position="402"/>
        <end position="422"/>
    </location>
</feature>
<evidence type="ECO:0000256" key="1">
    <source>
        <dbReference type="ARBA" id="ARBA00004141"/>
    </source>
</evidence>
<gene>
    <name evidence="10" type="ORF">PHYBLDRAFT_96884</name>
</gene>
<feature type="transmembrane region" description="Helical" evidence="8">
    <location>
        <begin position="377"/>
        <end position="395"/>
    </location>
</feature>
<dbReference type="OrthoDB" id="1932925at2759"/>
<feature type="transmembrane region" description="Helical" evidence="8">
    <location>
        <begin position="501"/>
        <end position="523"/>
    </location>
</feature>
<feature type="non-terminal residue" evidence="10">
    <location>
        <position position="672"/>
    </location>
</feature>